<evidence type="ECO:0000256" key="4">
    <source>
        <dbReference type="SAM" id="Phobius"/>
    </source>
</evidence>
<sequence length="122" mass="14262">MFTVYEQMANRSKRFLDRRASACSYHKKWKGTEMERVNVGMHVDIRRSDGRVHNAVISEVRKESLSVTVEWFENVSFLFLSFETNHADGSSFSNIAYKGVYGWLLLKFTIYVIIMHFAGRNL</sequence>
<gene>
    <name evidence="6" type="ORF">TCNE_LOCUS2156</name>
</gene>
<proteinExistence type="predicted"/>
<feature type="domain" description="Kinesin-like protein KIF2A-like N-terminal" evidence="5">
    <location>
        <begin position="34"/>
        <end position="74"/>
    </location>
</feature>
<evidence type="ECO:0000256" key="1">
    <source>
        <dbReference type="ARBA" id="ARBA00022490"/>
    </source>
</evidence>
<reference evidence="8" key="1">
    <citation type="submission" date="2016-06" db="UniProtKB">
        <authorList>
            <consortium name="WormBaseParasite"/>
        </authorList>
    </citation>
    <scope>IDENTIFICATION</scope>
</reference>
<evidence type="ECO:0000259" key="5">
    <source>
        <dbReference type="Pfam" id="PF22923"/>
    </source>
</evidence>
<dbReference type="EMBL" id="UYWY01002004">
    <property type="protein sequence ID" value="VDM27566.1"/>
    <property type="molecule type" value="Genomic_DNA"/>
</dbReference>
<evidence type="ECO:0000313" key="6">
    <source>
        <dbReference type="EMBL" id="VDM27566.1"/>
    </source>
</evidence>
<dbReference type="Pfam" id="PF22923">
    <property type="entry name" value="KIF2A-like_1st"/>
    <property type="match status" value="1"/>
</dbReference>
<keyword evidence="4" id="KW-1133">Transmembrane helix</keyword>
<keyword evidence="3" id="KW-0175">Coiled coil</keyword>
<dbReference type="Proteomes" id="UP000050794">
    <property type="component" value="Unassembled WGS sequence"/>
</dbReference>
<evidence type="ECO:0000313" key="8">
    <source>
        <dbReference type="WBParaSite" id="TCNE_0000215601-mRNA-1"/>
    </source>
</evidence>
<dbReference type="AlphaFoldDB" id="A0A183U0Y6"/>
<evidence type="ECO:0000256" key="3">
    <source>
        <dbReference type="ARBA" id="ARBA00023054"/>
    </source>
</evidence>
<keyword evidence="4" id="KW-0472">Membrane</keyword>
<accession>A0A183U0Y6</accession>
<dbReference type="GO" id="GO:0005874">
    <property type="term" value="C:microtubule"/>
    <property type="evidence" value="ECO:0007669"/>
    <property type="project" value="UniProtKB-KW"/>
</dbReference>
<keyword evidence="4" id="KW-0812">Transmembrane</keyword>
<name>A0A183U0Y6_TOXCA</name>
<evidence type="ECO:0000313" key="7">
    <source>
        <dbReference type="Proteomes" id="UP000050794"/>
    </source>
</evidence>
<keyword evidence="1" id="KW-0963">Cytoplasm</keyword>
<dbReference type="InterPro" id="IPR054473">
    <property type="entry name" value="KIF2A-like_N"/>
</dbReference>
<keyword evidence="2" id="KW-0493">Microtubule</keyword>
<feature type="transmembrane region" description="Helical" evidence="4">
    <location>
        <begin position="100"/>
        <end position="119"/>
    </location>
</feature>
<organism evidence="7 8">
    <name type="scientific">Toxocara canis</name>
    <name type="common">Canine roundworm</name>
    <dbReference type="NCBI Taxonomy" id="6265"/>
    <lineage>
        <taxon>Eukaryota</taxon>
        <taxon>Metazoa</taxon>
        <taxon>Ecdysozoa</taxon>
        <taxon>Nematoda</taxon>
        <taxon>Chromadorea</taxon>
        <taxon>Rhabditida</taxon>
        <taxon>Spirurina</taxon>
        <taxon>Ascaridomorpha</taxon>
        <taxon>Ascaridoidea</taxon>
        <taxon>Toxocaridae</taxon>
        <taxon>Toxocara</taxon>
    </lineage>
</organism>
<keyword evidence="7" id="KW-1185">Reference proteome</keyword>
<dbReference type="WBParaSite" id="TCNE_0000215601-mRNA-1">
    <property type="protein sequence ID" value="TCNE_0000215601-mRNA-1"/>
    <property type="gene ID" value="TCNE_0000215601"/>
</dbReference>
<reference evidence="6 7" key="2">
    <citation type="submission" date="2018-11" db="EMBL/GenBank/DDBJ databases">
        <authorList>
            <consortium name="Pathogen Informatics"/>
        </authorList>
    </citation>
    <scope>NUCLEOTIDE SEQUENCE [LARGE SCALE GENOMIC DNA]</scope>
</reference>
<evidence type="ECO:0000256" key="2">
    <source>
        <dbReference type="ARBA" id="ARBA00022701"/>
    </source>
</evidence>
<protein>
    <submittedName>
        <fullName evidence="8">Transmembrane protein</fullName>
    </submittedName>
</protein>